<accession>A0A7S3N3G6</accession>
<evidence type="ECO:0000256" key="1">
    <source>
        <dbReference type="SAM" id="MobiDB-lite"/>
    </source>
</evidence>
<sequence>MNSITLTKKESSPYRRLSGGRTVIFMQSDEDKAQTKKGMCPKAPMLKPRNQCFKFNSAKNFVLENLAEYTPFFYSEGEESSDGDFTESTQDIVNNCEERKMTDD</sequence>
<protein>
    <submittedName>
        <fullName evidence="2">Uncharacterized protein</fullName>
    </submittedName>
</protein>
<organism evidence="2">
    <name type="scientific">Euplotes harpa</name>
    <dbReference type="NCBI Taxonomy" id="151035"/>
    <lineage>
        <taxon>Eukaryota</taxon>
        <taxon>Sar</taxon>
        <taxon>Alveolata</taxon>
        <taxon>Ciliophora</taxon>
        <taxon>Intramacronucleata</taxon>
        <taxon>Spirotrichea</taxon>
        <taxon>Hypotrichia</taxon>
        <taxon>Euplotida</taxon>
        <taxon>Euplotidae</taxon>
        <taxon>Euplotes</taxon>
    </lineage>
</organism>
<feature type="region of interest" description="Disordered" evidence="1">
    <location>
        <begin position="78"/>
        <end position="104"/>
    </location>
</feature>
<name>A0A7S3N3G6_9SPIT</name>
<dbReference type="AlphaFoldDB" id="A0A7S3N3G6"/>
<dbReference type="EMBL" id="HBII01007712">
    <property type="protein sequence ID" value="CAE0344488.1"/>
    <property type="molecule type" value="Transcribed_RNA"/>
</dbReference>
<evidence type="ECO:0000313" key="2">
    <source>
        <dbReference type="EMBL" id="CAE0344488.1"/>
    </source>
</evidence>
<proteinExistence type="predicted"/>
<gene>
    <name evidence="2" type="ORF">EHAR0213_LOCUS3395</name>
</gene>
<reference evidence="2" key="1">
    <citation type="submission" date="2021-01" db="EMBL/GenBank/DDBJ databases">
        <authorList>
            <person name="Corre E."/>
            <person name="Pelletier E."/>
            <person name="Niang G."/>
            <person name="Scheremetjew M."/>
            <person name="Finn R."/>
            <person name="Kale V."/>
            <person name="Holt S."/>
            <person name="Cochrane G."/>
            <person name="Meng A."/>
            <person name="Brown T."/>
            <person name="Cohen L."/>
        </authorList>
    </citation>
    <scope>NUCLEOTIDE SEQUENCE</scope>
    <source>
        <strain evidence="2">FSP1.4</strain>
    </source>
</reference>